<dbReference type="InterPro" id="IPR001107">
    <property type="entry name" value="Band_7"/>
</dbReference>
<dbReference type="AlphaFoldDB" id="A0ABD0LKJ6"/>
<feature type="transmembrane region" description="Helical" evidence="2">
    <location>
        <begin position="72"/>
        <end position="94"/>
    </location>
</feature>
<dbReference type="Proteomes" id="UP001519460">
    <property type="component" value="Unassembled WGS sequence"/>
</dbReference>
<dbReference type="FunFam" id="3.30.479.30:FF:000004">
    <property type="entry name" value="Putative membrane protease family, stomatin"/>
    <property type="match status" value="1"/>
</dbReference>
<dbReference type="InterPro" id="IPR036013">
    <property type="entry name" value="Band_7/SPFH_dom_sf"/>
</dbReference>
<organism evidence="4 5">
    <name type="scientific">Batillaria attramentaria</name>
    <dbReference type="NCBI Taxonomy" id="370345"/>
    <lineage>
        <taxon>Eukaryota</taxon>
        <taxon>Metazoa</taxon>
        <taxon>Spiralia</taxon>
        <taxon>Lophotrochozoa</taxon>
        <taxon>Mollusca</taxon>
        <taxon>Gastropoda</taxon>
        <taxon>Caenogastropoda</taxon>
        <taxon>Sorbeoconcha</taxon>
        <taxon>Cerithioidea</taxon>
        <taxon>Batillariidae</taxon>
        <taxon>Batillaria</taxon>
    </lineage>
</organism>
<keyword evidence="2" id="KW-1133">Transmembrane helix</keyword>
<evidence type="ECO:0000256" key="2">
    <source>
        <dbReference type="SAM" id="Phobius"/>
    </source>
</evidence>
<dbReference type="InterPro" id="IPR003033">
    <property type="entry name" value="SCP2_sterol-bd_dom"/>
</dbReference>
<dbReference type="PRINTS" id="PR00721">
    <property type="entry name" value="STOMATIN"/>
</dbReference>
<dbReference type="InterPro" id="IPR043202">
    <property type="entry name" value="Band-7_stomatin-like"/>
</dbReference>
<keyword evidence="2" id="KW-0472">Membrane</keyword>
<dbReference type="Gene3D" id="3.30.479.30">
    <property type="entry name" value="Band 7 domain"/>
    <property type="match status" value="1"/>
</dbReference>
<dbReference type="InterPro" id="IPR001972">
    <property type="entry name" value="Stomatin_HflK_fam"/>
</dbReference>
<dbReference type="SMART" id="SM00244">
    <property type="entry name" value="PHB"/>
    <property type="match status" value="1"/>
</dbReference>
<dbReference type="Gene3D" id="3.30.1050.10">
    <property type="entry name" value="SCP2 sterol-binding domain"/>
    <property type="match status" value="1"/>
</dbReference>
<evidence type="ECO:0000313" key="4">
    <source>
        <dbReference type="EMBL" id="KAK7500054.1"/>
    </source>
</evidence>
<reference evidence="4 5" key="1">
    <citation type="journal article" date="2023" name="Sci. Data">
        <title>Genome assembly of the Korean intertidal mud-creeper Batillaria attramentaria.</title>
        <authorList>
            <person name="Patra A.K."/>
            <person name="Ho P.T."/>
            <person name="Jun S."/>
            <person name="Lee S.J."/>
            <person name="Kim Y."/>
            <person name="Won Y.J."/>
        </authorList>
    </citation>
    <scope>NUCLEOTIDE SEQUENCE [LARGE SCALE GENOMIC DNA]</scope>
    <source>
        <strain evidence="4">Wonlab-2016</strain>
    </source>
</reference>
<keyword evidence="5" id="KW-1185">Reference proteome</keyword>
<dbReference type="GO" id="GO:0009898">
    <property type="term" value="C:cytoplasmic side of plasma membrane"/>
    <property type="evidence" value="ECO:0007669"/>
    <property type="project" value="UniProtKB-ARBA"/>
</dbReference>
<dbReference type="InterPro" id="IPR036527">
    <property type="entry name" value="SCP2_sterol-bd_dom_sf"/>
</dbReference>
<comment type="similarity">
    <text evidence="1">Belongs to the band 7/mec-2 family.</text>
</comment>
<dbReference type="Pfam" id="PF02036">
    <property type="entry name" value="SCP2"/>
    <property type="match status" value="1"/>
</dbReference>
<evidence type="ECO:0000256" key="1">
    <source>
        <dbReference type="ARBA" id="ARBA00008164"/>
    </source>
</evidence>
<name>A0ABD0LKJ6_9CAEN</name>
<evidence type="ECO:0000313" key="5">
    <source>
        <dbReference type="Proteomes" id="UP001519460"/>
    </source>
</evidence>
<dbReference type="SUPFAM" id="SSF117892">
    <property type="entry name" value="Band 7/SPFH domain"/>
    <property type="match status" value="1"/>
</dbReference>
<gene>
    <name evidence="4" type="ORF">BaRGS_00008601</name>
</gene>
<comment type="caution">
    <text evidence="4">The sequence shown here is derived from an EMBL/GenBank/DDBJ whole genome shotgun (WGS) entry which is preliminary data.</text>
</comment>
<proteinExistence type="inferred from homology"/>
<dbReference type="Pfam" id="PF01145">
    <property type="entry name" value="Band_7"/>
    <property type="match status" value="1"/>
</dbReference>
<dbReference type="SUPFAM" id="SSF55718">
    <property type="entry name" value="SCP-like"/>
    <property type="match status" value="1"/>
</dbReference>
<protein>
    <recommendedName>
        <fullName evidence="3">Band 7 domain-containing protein</fullName>
    </recommendedName>
</protein>
<sequence>MSVRYTRVPSEDSLMESGLTFDYSSAFNYEDHTRSNKYASAFSYSSASRRQVNDDMQLDTDNRSATDRACYYFINVIIYVLFILTFPVTVWFAFKVVPNFERMVVFRWGRLHHVKGPGMVFVMPFIDRCHKVDIRMKAFTVPPQQVITGDGAIIEVGADVYYRISSPEHSITCIQNLDKSSRILVQSSLLNHLVRLPLAKIEGHRNSIAETVLETCNKASRAWGIEICRLDLSQVKVLQKPLASQNKPSLMFPPGLGGLGSLGDAASSLTSGSVPEAFQQLASAFMAAQGMSFQAQDEAGKQPSIVEPAPFTYDNTTAASDLAVGGAGDTPPPLTVREILQAAQRVLSESLVRKVDAVYQFQLHGEGGSVYFLNLKHGSGSLGEGVWPEEGEVDASLMMTVMDLQQMLLGNLKPFQAYMSGRLRVSGDLAAALRLETFVDKVVELAKSR</sequence>
<dbReference type="PANTHER" id="PTHR10264:SF130">
    <property type="entry name" value="STOMATIN-LIKE PROTEIN 1"/>
    <property type="match status" value="1"/>
</dbReference>
<evidence type="ECO:0000259" key="3">
    <source>
        <dbReference type="SMART" id="SM00244"/>
    </source>
</evidence>
<dbReference type="PANTHER" id="PTHR10264">
    <property type="entry name" value="BAND 7 PROTEIN-RELATED"/>
    <property type="match status" value="1"/>
</dbReference>
<keyword evidence="2" id="KW-0812">Transmembrane</keyword>
<feature type="domain" description="Band 7" evidence="3">
    <location>
        <begin position="92"/>
        <end position="246"/>
    </location>
</feature>
<accession>A0ABD0LKJ6</accession>
<dbReference type="EMBL" id="JACVVK020000039">
    <property type="protein sequence ID" value="KAK7500054.1"/>
    <property type="molecule type" value="Genomic_DNA"/>
</dbReference>